<dbReference type="Gene3D" id="3.40.390.10">
    <property type="entry name" value="Collagenase (Catalytic Domain)"/>
    <property type="match status" value="1"/>
</dbReference>
<dbReference type="InterPro" id="IPR024079">
    <property type="entry name" value="MetalloPept_cat_dom_sf"/>
</dbReference>
<dbReference type="InterPro" id="IPR042089">
    <property type="entry name" value="Peptidase_M13_dom_2"/>
</dbReference>
<keyword evidence="3" id="KW-1185">Reference proteome</keyword>
<dbReference type="EMBL" id="CASHTH010003361">
    <property type="protein sequence ID" value="CAI8043853.1"/>
    <property type="molecule type" value="Genomic_DNA"/>
</dbReference>
<dbReference type="PANTHER" id="PTHR11733:SF167">
    <property type="entry name" value="FI17812P1-RELATED"/>
    <property type="match status" value="1"/>
</dbReference>
<dbReference type="PROSITE" id="PS51885">
    <property type="entry name" value="NEPRILYSIN"/>
    <property type="match status" value="1"/>
</dbReference>
<name>A0AA35X3C6_GEOBA</name>
<dbReference type="Proteomes" id="UP001174909">
    <property type="component" value="Unassembled WGS sequence"/>
</dbReference>
<comment type="caution">
    <text evidence="2">The sequence shown here is derived from an EMBL/GenBank/DDBJ whole genome shotgun (WGS) entry which is preliminary data.</text>
</comment>
<evidence type="ECO:0000313" key="2">
    <source>
        <dbReference type="EMBL" id="CAI8043853.1"/>
    </source>
</evidence>
<dbReference type="GO" id="GO:0016485">
    <property type="term" value="P:protein processing"/>
    <property type="evidence" value="ECO:0007669"/>
    <property type="project" value="TreeGrafter"/>
</dbReference>
<dbReference type="PANTHER" id="PTHR11733">
    <property type="entry name" value="ZINC METALLOPROTEASE FAMILY M13 NEPRILYSIN-RELATED"/>
    <property type="match status" value="1"/>
</dbReference>
<dbReference type="GO" id="GO:0004222">
    <property type="term" value="F:metalloendopeptidase activity"/>
    <property type="evidence" value="ECO:0007669"/>
    <property type="project" value="InterPro"/>
</dbReference>
<evidence type="ECO:0000313" key="3">
    <source>
        <dbReference type="Proteomes" id="UP001174909"/>
    </source>
</evidence>
<feature type="domain" description="Peptidase M13 N-terminal" evidence="1">
    <location>
        <begin position="97"/>
        <end position="243"/>
    </location>
</feature>
<organism evidence="2 3">
    <name type="scientific">Geodia barretti</name>
    <name type="common">Barrett's horny sponge</name>
    <dbReference type="NCBI Taxonomy" id="519541"/>
    <lineage>
        <taxon>Eukaryota</taxon>
        <taxon>Metazoa</taxon>
        <taxon>Porifera</taxon>
        <taxon>Demospongiae</taxon>
        <taxon>Heteroscleromorpha</taxon>
        <taxon>Tetractinellida</taxon>
        <taxon>Astrophorina</taxon>
        <taxon>Geodiidae</taxon>
        <taxon>Geodia</taxon>
    </lineage>
</organism>
<sequence length="253" mass="28358">MGLNLTSTSIARKDRFCQEYALPYCWSSCLQQQYSLWSLWCCTRSTHLHPLLLQQQHLQASPSSSSLPTPTSNVCVSEACLDLAVQIKGAMDESIDPCQDFYNFTCGNWPAFNHIPEGLYGTGALEQQQYAVYSDLAKVLETNFTGGNKVLTQLSNFYNSCIAAQMMNETEFVNRLVPIIRKFYQELGGWSLVNIPGDGTVWSVNSSQFIREKMTGSDAFYSLSVGFDEDARQYSLVVSKETLSYLCIYITGP</sequence>
<dbReference type="SUPFAM" id="SSF55486">
    <property type="entry name" value="Metalloproteases ('zincins'), catalytic domain"/>
    <property type="match status" value="1"/>
</dbReference>
<gene>
    <name evidence="2" type="ORF">GBAR_LOCUS24339</name>
</gene>
<dbReference type="InterPro" id="IPR000718">
    <property type="entry name" value="Peptidase_M13"/>
</dbReference>
<dbReference type="InterPro" id="IPR008753">
    <property type="entry name" value="Peptidase_M13_N"/>
</dbReference>
<proteinExistence type="predicted"/>
<reference evidence="2" key="1">
    <citation type="submission" date="2023-03" db="EMBL/GenBank/DDBJ databases">
        <authorList>
            <person name="Steffen K."/>
            <person name="Cardenas P."/>
        </authorList>
    </citation>
    <scope>NUCLEOTIDE SEQUENCE</scope>
</reference>
<dbReference type="GO" id="GO:0005886">
    <property type="term" value="C:plasma membrane"/>
    <property type="evidence" value="ECO:0007669"/>
    <property type="project" value="TreeGrafter"/>
</dbReference>
<dbReference type="AlphaFoldDB" id="A0AA35X3C6"/>
<protein>
    <submittedName>
        <fullName evidence="2">Neprilysin-11</fullName>
    </submittedName>
</protein>
<dbReference type="Gene3D" id="1.10.1380.10">
    <property type="entry name" value="Neutral endopeptidase , domain2"/>
    <property type="match status" value="1"/>
</dbReference>
<accession>A0AA35X3C6</accession>
<dbReference type="Pfam" id="PF05649">
    <property type="entry name" value="Peptidase_M13_N"/>
    <property type="match status" value="1"/>
</dbReference>
<evidence type="ECO:0000259" key="1">
    <source>
        <dbReference type="Pfam" id="PF05649"/>
    </source>
</evidence>